<dbReference type="Gene3D" id="3.40.50.300">
    <property type="entry name" value="P-loop containing nucleotide triphosphate hydrolases"/>
    <property type="match status" value="1"/>
</dbReference>
<accession>A0A9J6DN22</accession>
<dbReference type="AlphaFoldDB" id="A0A9J6DN22"/>
<reference evidence="1" key="1">
    <citation type="journal article" date="2020" name="Cell">
        <title>Large-Scale Comparative Analyses of Tick Genomes Elucidate Their Genetic Diversity and Vector Capacities.</title>
        <authorList>
            <consortium name="Tick Genome and Microbiome Consortium (TIGMIC)"/>
            <person name="Jia N."/>
            <person name="Wang J."/>
            <person name="Shi W."/>
            <person name="Du L."/>
            <person name="Sun Y."/>
            <person name="Zhan W."/>
            <person name="Jiang J.F."/>
            <person name="Wang Q."/>
            <person name="Zhang B."/>
            <person name="Ji P."/>
            <person name="Bell-Sakyi L."/>
            <person name="Cui X.M."/>
            <person name="Yuan T.T."/>
            <person name="Jiang B.G."/>
            <person name="Yang W.F."/>
            <person name="Lam T.T."/>
            <person name="Chang Q.C."/>
            <person name="Ding S.J."/>
            <person name="Wang X.J."/>
            <person name="Zhu J.G."/>
            <person name="Ruan X.D."/>
            <person name="Zhao L."/>
            <person name="Wei J.T."/>
            <person name="Ye R.Z."/>
            <person name="Que T.C."/>
            <person name="Du C.H."/>
            <person name="Zhou Y.H."/>
            <person name="Cheng J.X."/>
            <person name="Dai P.F."/>
            <person name="Guo W.B."/>
            <person name="Han X.H."/>
            <person name="Huang E.J."/>
            <person name="Li L.F."/>
            <person name="Wei W."/>
            <person name="Gao Y.C."/>
            <person name="Liu J.Z."/>
            <person name="Shao H.Z."/>
            <person name="Wang X."/>
            <person name="Wang C.C."/>
            <person name="Yang T.C."/>
            <person name="Huo Q.B."/>
            <person name="Li W."/>
            <person name="Chen H.Y."/>
            <person name="Chen S.E."/>
            <person name="Zhou L.G."/>
            <person name="Ni X.B."/>
            <person name="Tian J.H."/>
            <person name="Sheng Y."/>
            <person name="Liu T."/>
            <person name="Pan Y.S."/>
            <person name="Xia L.Y."/>
            <person name="Li J."/>
            <person name="Zhao F."/>
            <person name="Cao W.C."/>
        </authorList>
    </citation>
    <scope>NUCLEOTIDE SEQUENCE</scope>
    <source>
        <strain evidence="1">Rmic-2018</strain>
    </source>
</reference>
<organism evidence="1 2">
    <name type="scientific">Rhipicephalus microplus</name>
    <name type="common">Cattle tick</name>
    <name type="synonym">Boophilus microplus</name>
    <dbReference type="NCBI Taxonomy" id="6941"/>
    <lineage>
        <taxon>Eukaryota</taxon>
        <taxon>Metazoa</taxon>
        <taxon>Ecdysozoa</taxon>
        <taxon>Arthropoda</taxon>
        <taxon>Chelicerata</taxon>
        <taxon>Arachnida</taxon>
        <taxon>Acari</taxon>
        <taxon>Parasitiformes</taxon>
        <taxon>Ixodida</taxon>
        <taxon>Ixodoidea</taxon>
        <taxon>Ixodidae</taxon>
        <taxon>Rhipicephalinae</taxon>
        <taxon>Rhipicephalus</taxon>
        <taxon>Boophilus</taxon>
    </lineage>
</organism>
<evidence type="ECO:0000313" key="2">
    <source>
        <dbReference type="Proteomes" id="UP000821866"/>
    </source>
</evidence>
<dbReference type="Proteomes" id="UP000821866">
    <property type="component" value="Chromosome 6"/>
</dbReference>
<comment type="caution">
    <text evidence="1">The sequence shown here is derived from an EMBL/GenBank/DDBJ whole genome shotgun (WGS) entry which is preliminary data.</text>
</comment>
<dbReference type="SUPFAM" id="SSF52540">
    <property type="entry name" value="P-loop containing nucleoside triphosphate hydrolases"/>
    <property type="match status" value="1"/>
</dbReference>
<sequence length="177" mass="19632">MDDPATGLDLMSKRKIYRTVALLRVLVKSAVLVVTHSVSDAVVMSDRMAIMLEGRFKCLGTANELQARLCTGTVLLVKMALDSSKDVEALTLVHTLVLQVFSDAKYNGWVGRSLEYTMTPTAPWSQLVLRVRDLHSQVVNDVTDVILTDVTLEYGLLKMVKYHRPKRADTPAEDIAA</sequence>
<dbReference type="GO" id="GO:0005319">
    <property type="term" value="F:lipid transporter activity"/>
    <property type="evidence" value="ECO:0007669"/>
    <property type="project" value="TreeGrafter"/>
</dbReference>
<dbReference type="PANTHER" id="PTHR19229:SF250">
    <property type="entry name" value="ABC TRANSPORTER DOMAIN-CONTAINING PROTEIN-RELATED"/>
    <property type="match status" value="1"/>
</dbReference>
<proteinExistence type="predicted"/>
<keyword evidence="2" id="KW-1185">Reference proteome</keyword>
<dbReference type="EMBL" id="JABSTU010000008">
    <property type="protein sequence ID" value="KAH8023645.1"/>
    <property type="molecule type" value="Genomic_DNA"/>
</dbReference>
<dbReference type="GO" id="GO:0140359">
    <property type="term" value="F:ABC-type transporter activity"/>
    <property type="evidence" value="ECO:0007669"/>
    <property type="project" value="InterPro"/>
</dbReference>
<protein>
    <submittedName>
        <fullName evidence="1">Uncharacterized protein</fullName>
    </submittedName>
</protein>
<dbReference type="InterPro" id="IPR026082">
    <property type="entry name" value="ABCA"/>
</dbReference>
<reference evidence="1" key="2">
    <citation type="submission" date="2021-09" db="EMBL/GenBank/DDBJ databases">
        <authorList>
            <person name="Jia N."/>
            <person name="Wang J."/>
            <person name="Shi W."/>
            <person name="Du L."/>
            <person name="Sun Y."/>
            <person name="Zhan W."/>
            <person name="Jiang J."/>
            <person name="Wang Q."/>
            <person name="Zhang B."/>
            <person name="Ji P."/>
            <person name="Sakyi L.B."/>
            <person name="Cui X."/>
            <person name="Yuan T."/>
            <person name="Jiang B."/>
            <person name="Yang W."/>
            <person name="Lam T.T.-Y."/>
            <person name="Chang Q."/>
            <person name="Ding S."/>
            <person name="Wang X."/>
            <person name="Zhu J."/>
            <person name="Ruan X."/>
            <person name="Zhao L."/>
            <person name="Wei J."/>
            <person name="Que T."/>
            <person name="Du C."/>
            <person name="Cheng J."/>
            <person name="Dai P."/>
            <person name="Han X."/>
            <person name="Huang E."/>
            <person name="Gao Y."/>
            <person name="Liu J."/>
            <person name="Shao H."/>
            <person name="Ye R."/>
            <person name="Li L."/>
            <person name="Wei W."/>
            <person name="Wang X."/>
            <person name="Wang C."/>
            <person name="Huo Q."/>
            <person name="Li W."/>
            <person name="Guo W."/>
            <person name="Chen H."/>
            <person name="Chen S."/>
            <person name="Zhou L."/>
            <person name="Zhou L."/>
            <person name="Ni X."/>
            <person name="Tian J."/>
            <person name="Zhou Y."/>
            <person name="Sheng Y."/>
            <person name="Liu T."/>
            <person name="Pan Y."/>
            <person name="Xia L."/>
            <person name="Li J."/>
            <person name="Zhao F."/>
            <person name="Cao W."/>
        </authorList>
    </citation>
    <scope>NUCLEOTIDE SEQUENCE</scope>
    <source>
        <strain evidence="1">Rmic-2018</strain>
        <tissue evidence="1">Larvae</tissue>
    </source>
</reference>
<dbReference type="PANTHER" id="PTHR19229">
    <property type="entry name" value="ATP-BINDING CASSETTE TRANSPORTER SUBFAMILY A ABCA"/>
    <property type="match status" value="1"/>
</dbReference>
<dbReference type="GO" id="GO:0016020">
    <property type="term" value="C:membrane"/>
    <property type="evidence" value="ECO:0007669"/>
    <property type="project" value="InterPro"/>
</dbReference>
<dbReference type="VEuPathDB" id="VectorBase:LOC119172776"/>
<gene>
    <name evidence="1" type="ORF">HPB51_015141</name>
</gene>
<dbReference type="InterPro" id="IPR027417">
    <property type="entry name" value="P-loop_NTPase"/>
</dbReference>
<name>A0A9J6DN22_RHIMP</name>
<evidence type="ECO:0000313" key="1">
    <source>
        <dbReference type="EMBL" id="KAH8023645.1"/>
    </source>
</evidence>